<dbReference type="SUPFAM" id="SSF47413">
    <property type="entry name" value="lambda repressor-like DNA-binding domains"/>
    <property type="match status" value="1"/>
</dbReference>
<dbReference type="OrthoDB" id="9804186at2"/>
<dbReference type="PROSITE" id="PS50943">
    <property type="entry name" value="HTH_CROC1"/>
    <property type="match status" value="1"/>
</dbReference>
<dbReference type="Proteomes" id="UP000446348">
    <property type="component" value="Unassembled WGS sequence"/>
</dbReference>
<feature type="domain" description="HTH cro/C1-type" evidence="1">
    <location>
        <begin position="6"/>
        <end position="61"/>
    </location>
</feature>
<dbReference type="CDD" id="cd00093">
    <property type="entry name" value="HTH_XRE"/>
    <property type="match status" value="1"/>
</dbReference>
<reference evidence="2 3" key="1">
    <citation type="submission" date="2018-08" db="EMBL/GenBank/DDBJ databases">
        <title>Murine metabolic-syndrome-specific gut microbial biobank.</title>
        <authorList>
            <person name="Liu C."/>
        </authorList>
    </citation>
    <scope>NUCLEOTIDE SEQUENCE [LARGE SCALE GENOMIC DNA]</scope>
    <source>
        <strain evidence="2 3">X69</strain>
    </source>
</reference>
<accession>A0A845RK33</accession>
<evidence type="ECO:0000313" key="3">
    <source>
        <dbReference type="Proteomes" id="UP000446348"/>
    </source>
</evidence>
<gene>
    <name evidence="2" type="ORF">D3Z39_16610</name>
</gene>
<dbReference type="InterPro" id="IPR010982">
    <property type="entry name" value="Lambda_DNA-bd_dom_sf"/>
</dbReference>
<name>A0A845RK33_9FIRM</name>
<evidence type="ECO:0000259" key="1">
    <source>
        <dbReference type="PROSITE" id="PS50943"/>
    </source>
</evidence>
<dbReference type="RefSeq" id="WP_006873970.1">
    <property type="nucleotide sequence ID" value="NZ_CAUWNV010000054.1"/>
</dbReference>
<proteinExistence type="predicted"/>
<organism evidence="2 3">
    <name type="scientific">Anaerotruncus colihominis</name>
    <dbReference type="NCBI Taxonomy" id="169435"/>
    <lineage>
        <taxon>Bacteria</taxon>
        <taxon>Bacillati</taxon>
        <taxon>Bacillota</taxon>
        <taxon>Clostridia</taxon>
        <taxon>Eubacteriales</taxon>
        <taxon>Oscillospiraceae</taxon>
        <taxon>Anaerotruncus</taxon>
    </lineage>
</organism>
<evidence type="ECO:0000313" key="2">
    <source>
        <dbReference type="EMBL" id="NBI80440.1"/>
    </source>
</evidence>
<dbReference type="AlphaFoldDB" id="A0A845RK33"/>
<dbReference type="SMART" id="SM00530">
    <property type="entry name" value="HTH_XRE"/>
    <property type="match status" value="1"/>
</dbReference>
<dbReference type="Pfam" id="PF13443">
    <property type="entry name" value="HTH_26"/>
    <property type="match status" value="1"/>
</dbReference>
<dbReference type="GO" id="GO:0003677">
    <property type="term" value="F:DNA binding"/>
    <property type="evidence" value="ECO:0007669"/>
    <property type="project" value="InterPro"/>
</dbReference>
<protein>
    <submittedName>
        <fullName evidence="2">XRE family transcriptional regulator</fullName>
    </submittedName>
</protein>
<sequence>MIKNHLSRILGERRWTRAKLARLTGIRSSTIGDLYNEMAERVSFDQLDRICEVLDCKVSDLLEYIPNQQRRTGEDLICEEHGNRRKS</sequence>
<dbReference type="InterPro" id="IPR001387">
    <property type="entry name" value="Cro/C1-type_HTH"/>
</dbReference>
<dbReference type="EMBL" id="QXWZ01000062">
    <property type="protein sequence ID" value="NBI80440.1"/>
    <property type="molecule type" value="Genomic_DNA"/>
</dbReference>
<comment type="caution">
    <text evidence="2">The sequence shown here is derived from an EMBL/GenBank/DDBJ whole genome shotgun (WGS) entry which is preliminary data.</text>
</comment>
<dbReference type="Gene3D" id="1.10.260.40">
    <property type="entry name" value="lambda repressor-like DNA-binding domains"/>
    <property type="match status" value="1"/>
</dbReference>